<keyword evidence="3" id="KW-1185">Reference proteome</keyword>
<dbReference type="Proteomes" id="UP000778578">
    <property type="component" value="Unassembled WGS sequence"/>
</dbReference>
<reference evidence="2 3" key="1">
    <citation type="submission" date="2021-08" db="EMBL/GenBank/DDBJ databases">
        <title>WGS of actinomycetes from Thailand.</title>
        <authorList>
            <person name="Thawai C."/>
        </authorList>
    </citation>
    <scope>NUCLEOTIDE SEQUENCE [LARGE SCALE GENOMIC DNA]</scope>
    <source>
        <strain evidence="2 3">PLK6-54</strain>
    </source>
</reference>
<accession>A0ABS7Q325</accession>
<organism evidence="2 3">
    <name type="scientific">Actinacidiphila acidipaludis</name>
    <dbReference type="NCBI Taxonomy" id="2873382"/>
    <lineage>
        <taxon>Bacteria</taxon>
        <taxon>Bacillati</taxon>
        <taxon>Actinomycetota</taxon>
        <taxon>Actinomycetes</taxon>
        <taxon>Kitasatosporales</taxon>
        <taxon>Streptomycetaceae</taxon>
        <taxon>Actinacidiphila</taxon>
    </lineage>
</organism>
<dbReference type="RefSeq" id="WP_222961497.1">
    <property type="nucleotide sequence ID" value="NZ_JAINZZ010000005.1"/>
</dbReference>
<sequence>MTIAERRKALLDQAIHTNGPAAQQALAEAERLAEAAPRDVTDRACCLALLAHLARPDVVSGSQLLDLLAADPALTALGRAPQLTPQAATALVTTARERAAAGGRIGLADVTTLRAVAGGDAFDELAGVVHGLWLAVPAPRRPSLERDVAVLLPVRLETMIPPEDDRTLWLRIVPDEASILRDDPVPKPAEASRLAAMWQETAAALTPAEQALGFDEWLDKPAGRQAFATLCSHVGAARAAWLTTACPPTAAATGTVTIDTSRVADTPPAANRVGGLPARLDVWWAFGDDAPELATSTRPDAGALVFDVIGAGPTAGHEATAGGDERTRWWADWAAAKNAGLGVEIPFPAGRSPDDLRTLYLIGISDEAPEALFRAQIDAGEVATLALGTPTNAVDGRQAAPLGDDPGTWLPIAQARLRALGNPLPEEDALTRSLAGDGADLPPLPRAAGPEDLDQTLVRALWPALWGHTMRDLWGCVEDADVLGAWATRHLRPEGPLPPLRIAAQPYGLLPTAALDQWGTAPDEGPDAGQEGRLCSALLPMRALWAAAARNSGTSVGASTERLVELVARDGVSAGYAHRPFLAVEVWAALYGSMQPLDQQRVDDWVHATFTPLYDLLGRGPDDPPGIRQLVTGGGVERLAIPLVVPTTWPIWYYENPDGSVTTDPSGNPVPVMTPEAGLVRLLTDVEQYGQWPRRLHEEWREVLPDSLLVRLALHSATLSAAAVAQVDAGSAEPIREPLVGDDTQPTVLESLSSQYDPNSSHDHPAGVVRASVLEGVNHLWKTIAEAAAEAQPAAGSGAPSGTGTPPGPRILTDVERALRATLDTAAHRLDPWLTGIAARRLEYLRGQPESRFRLGVYGWLDGPLLGRPGPTEGGLLHAPSHPQALTAAILRDKYVTESAETAGTSDRWSIRLESQRVRLAAELAEEVRLGSHVFEALGRRVEQIIGVRTVQGAVAQEAGSRIDTLRRTYPMTSGRYDRGRVCHGPDALAGLLGSAPPVIVTPAQRDRLGELQPVLDAYGDLLVAEAVHQVVSGQADRAGAAMDAAAGLATPPTLAFTETPLSGEAFTTAAVTVIPYRPAPTGPDPAVPPARIADTSVAEALPALAGAAADWTWQAPDGTAVTLDRLGLEPADTLSLSTDLLADLARAALGASPGTPLTGTGSRRHDLARDIVQALGGTPLFLRDVAPTTLTPAQADEVRTLDEQILAELRTRYATLRGSAQRMIDELAAARTAADPQQLRQALFRALRWGVIPVAADDDPRALLRLLASTPGAVGPEPQAAALAQRAEEALRARLAAVPPPDTGQPLGQAIAELAAPGGRLAVLTGIDAAVLARIAGLNTAAPEPGLDTEWLTVVASVRPRLAAVEALQLAAAVRGPETGSPEAALPESAEPPESPGFPGFTAWSSAPADPWQTAALAGLRDLRRQPGRQRLPMPRFVAAYTAATPGWQAGQRVAAALIDAWSDTAPDPDQVTTAAFGFNGPAARAPQAILLAVPADLGSGYGAALDTPELVDALAGTREAAHARAVEPDTLGAHLAVVPTITLSATGGTAVPLDTGISFPA</sequence>
<name>A0ABS7Q325_9ACTN</name>
<feature type="compositionally biased region" description="Low complexity" evidence="1">
    <location>
        <begin position="1377"/>
        <end position="1390"/>
    </location>
</feature>
<comment type="caution">
    <text evidence="2">The sequence shown here is derived from an EMBL/GenBank/DDBJ whole genome shotgun (WGS) entry which is preliminary data.</text>
</comment>
<evidence type="ECO:0000313" key="2">
    <source>
        <dbReference type="EMBL" id="MBY8877353.1"/>
    </source>
</evidence>
<feature type="region of interest" description="Disordered" evidence="1">
    <location>
        <begin position="791"/>
        <end position="810"/>
    </location>
</feature>
<evidence type="ECO:0000256" key="1">
    <source>
        <dbReference type="SAM" id="MobiDB-lite"/>
    </source>
</evidence>
<gene>
    <name evidence="2" type="ORF">K7862_06820</name>
</gene>
<evidence type="ECO:0000313" key="3">
    <source>
        <dbReference type="Proteomes" id="UP000778578"/>
    </source>
</evidence>
<proteinExistence type="predicted"/>
<feature type="region of interest" description="Disordered" evidence="1">
    <location>
        <begin position="1377"/>
        <end position="1396"/>
    </location>
</feature>
<feature type="compositionally biased region" description="Low complexity" evidence="1">
    <location>
        <begin position="791"/>
        <end position="804"/>
    </location>
</feature>
<protein>
    <submittedName>
        <fullName evidence="2">Uncharacterized protein</fullName>
    </submittedName>
</protein>
<dbReference type="EMBL" id="JAINZZ010000005">
    <property type="protein sequence ID" value="MBY8877353.1"/>
    <property type="molecule type" value="Genomic_DNA"/>
</dbReference>